<dbReference type="EMBL" id="JABANM010031533">
    <property type="protein sequence ID" value="KAF4704406.1"/>
    <property type="molecule type" value="Genomic_DNA"/>
</dbReference>
<name>A0A7J6Q9P7_PEROL</name>
<evidence type="ECO:0000313" key="3">
    <source>
        <dbReference type="Proteomes" id="UP000574390"/>
    </source>
</evidence>
<feature type="compositionally biased region" description="Basic and acidic residues" evidence="1">
    <location>
        <begin position="7"/>
        <end position="21"/>
    </location>
</feature>
<organism evidence="2 3">
    <name type="scientific">Perkinsus olseni</name>
    <name type="common">Perkinsus atlanticus</name>
    <dbReference type="NCBI Taxonomy" id="32597"/>
    <lineage>
        <taxon>Eukaryota</taxon>
        <taxon>Sar</taxon>
        <taxon>Alveolata</taxon>
        <taxon>Perkinsozoa</taxon>
        <taxon>Perkinsea</taxon>
        <taxon>Perkinsida</taxon>
        <taxon>Perkinsidae</taxon>
        <taxon>Perkinsus</taxon>
    </lineage>
</organism>
<reference evidence="2 3" key="1">
    <citation type="submission" date="2020-04" db="EMBL/GenBank/DDBJ databases">
        <title>Perkinsus olseni comparative genomics.</title>
        <authorList>
            <person name="Bogema D.R."/>
        </authorList>
    </citation>
    <scope>NUCLEOTIDE SEQUENCE [LARGE SCALE GENOMIC DNA]</scope>
    <source>
        <strain evidence="2">ATCC PRA-205</strain>
    </source>
</reference>
<protein>
    <submittedName>
        <fullName evidence="2">Uncharacterized protein</fullName>
    </submittedName>
</protein>
<feature type="compositionally biased region" description="Polar residues" evidence="1">
    <location>
        <begin position="73"/>
        <end position="85"/>
    </location>
</feature>
<feature type="region of interest" description="Disordered" evidence="1">
    <location>
        <begin position="1"/>
        <end position="148"/>
    </location>
</feature>
<comment type="caution">
    <text evidence="2">The sequence shown here is derived from an EMBL/GenBank/DDBJ whole genome shotgun (WGS) entry which is preliminary data.</text>
</comment>
<evidence type="ECO:0000256" key="1">
    <source>
        <dbReference type="SAM" id="MobiDB-lite"/>
    </source>
</evidence>
<accession>A0A7J6Q9P7</accession>
<sequence length="539" mass="61076">MDVDTDGDGRLIREAKAKTALEKTNWPPTESRDDDVDSNQEFRLVQRRRQSGSSSSATPRVSTPVRDDDISNEETLVTSGNSAISGTHEDTRQLSSHQDSATVDDEADTGHEENDANNDEDEMVAPPEADDDDTIDPHTTEATPPTTSALERLRQLLGSSRRLTFEYLVDYHPWFFSPMTTQNDFNVFLENVEGATDDDLRNGIVDRLHDLERLRQESSTHYYAVRRRLVQLAANSLKDDFNPLLRASNVDVNNFRQRLWAPSADISRLTRECDVRLPNVDYNIDLSTFAPTSNVARSETTRVETPNVSVSGLPTLNVIPRLDLTMLNDFEIGLCRLKLTTPLLVDVKTWHLLDPRLRRFVRDGTTYFPPDVGTTITTQVLNDHHLLEDVTIDTLGGLLRWSIVEGFLDTLGCWDVNTTDYVLGVPKLPHDGILNVKRCGRLSMSLHYSFLRLFATYKGLFLSATTSAALASRDNVLAHNIYHNVGKSMSHVFSKYENVLQYFDIDVIEDELRLDVLRLAEQDHYYRDEVSVMEEDDPQ</sequence>
<dbReference type="Proteomes" id="UP000574390">
    <property type="component" value="Unassembled WGS sequence"/>
</dbReference>
<evidence type="ECO:0000313" key="2">
    <source>
        <dbReference type="EMBL" id="KAF4704406.1"/>
    </source>
</evidence>
<dbReference type="AlphaFoldDB" id="A0A7J6Q9P7"/>
<feature type="compositionally biased region" description="Acidic residues" evidence="1">
    <location>
        <begin position="115"/>
        <end position="134"/>
    </location>
</feature>
<proteinExistence type="predicted"/>
<gene>
    <name evidence="2" type="ORF">FOZ62_019969</name>
</gene>